<dbReference type="GO" id="GO:0043107">
    <property type="term" value="P:type IV pilus-dependent motility"/>
    <property type="evidence" value="ECO:0007669"/>
    <property type="project" value="InterPro"/>
</dbReference>
<feature type="transmembrane region" description="Helical" evidence="2">
    <location>
        <begin position="24"/>
        <end position="44"/>
    </location>
</feature>
<keyword evidence="4" id="KW-1185">Reference proteome</keyword>
<dbReference type="AlphaFoldDB" id="A0A6G7PV15"/>
<evidence type="ECO:0000313" key="4">
    <source>
        <dbReference type="Proteomes" id="UP000502179"/>
    </source>
</evidence>
<feature type="region of interest" description="Disordered" evidence="1">
    <location>
        <begin position="200"/>
        <end position="222"/>
    </location>
</feature>
<evidence type="ECO:0000313" key="3">
    <source>
        <dbReference type="EMBL" id="QIJ71519.1"/>
    </source>
</evidence>
<gene>
    <name evidence="3" type="primary">pilO</name>
    <name evidence="3" type="ORF">G4V39_04155</name>
</gene>
<protein>
    <submittedName>
        <fullName evidence="3">Type 4a pilus biogenesis protein PilO</fullName>
    </submittedName>
</protein>
<dbReference type="InterPro" id="IPR007445">
    <property type="entry name" value="PilO"/>
</dbReference>
<dbReference type="InterPro" id="IPR014717">
    <property type="entry name" value="Transl_elong_EF1B/ribsomal_bS6"/>
</dbReference>
<dbReference type="KEGG" id="tav:G4V39_04155"/>
<dbReference type="Gene3D" id="3.30.70.60">
    <property type="match status" value="1"/>
</dbReference>
<dbReference type="Pfam" id="PF04350">
    <property type="entry name" value="PilO"/>
    <property type="match status" value="1"/>
</dbReference>
<evidence type="ECO:0000256" key="2">
    <source>
        <dbReference type="SAM" id="Phobius"/>
    </source>
</evidence>
<keyword evidence="2" id="KW-0812">Transmembrane</keyword>
<dbReference type="PANTHER" id="PTHR39555">
    <property type="entry name" value="FIMBRIAL ASSEMBLY PROTEIN PILO-LIKE PROTEIN-RELATED"/>
    <property type="match status" value="1"/>
</dbReference>
<keyword evidence="2" id="KW-0472">Membrane</keyword>
<proteinExistence type="predicted"/>
<dbReference type="RefSeq" id="WP_166031738.1">
    <property type="nucleotide sequence ID" value="NZ_CP048877.1"/>
</dbReference>
<keyword evidence="2" id="KW-1133">Transmembrane helix</keyword>
<dbReference type="Proteomes" id="UP000502179">
    <property type="component" value="Chromosome"/>
</dbReference>
<organism evidence="3 4">
    <name type="scientific">Thermosulfuriphilus ammonigenes</name>
    <dbReference type="NCBI Taxonomy" id="1936021"/>
    <lineage>
        <taxon>Bacteria</taxon>
        <taxon>Pseudomonadati</taxon>
        <taxon>Thermodesulfobacteriota</taxon>
        <taxon>Thermodesulfobacteria</taxon>
        <taxon>Thermodesulfobacteriales</taxon>
        <taxon>Thermodesulfobacteriaceae</taxon>
        <taxon>Thermosulfuriphilus</taxon>
    </lineage>
</organism>
<evidence type="ECO:0000256" key="1">
    <source>
        <dbReference type="SAM" id="MobiDB-lite"/>
    </source>
</evidence>
<dbReference type="PANTHER" id="PTHR39555:SF1">
    <property type="entry name" value="TYPE IV PILUS INNER MEMBRANE COMPONENT PILO"/>
    <property type="match status" value="1"/>
</dbReference>
<feature type="compositionally biased region" description="Basic residues" evidence="1">
    <location>
        <begin position="208"/>
        <end position="222"/>
    </location>
</feature>
<dbReference type="EMBL" id="CP048877">
    <property type="protein sequence ID" value="QIJ71519.1"/>
    <property type="molecule type" value="Genomic_DNA"/>
</dbReference>
<sequence>MNRLKQQLNKLIGNIEAQERRTKILLALLVFVFVPVLFINFLLLPTMEALRRVDAQCQGLKRQIEILKIKSATINKLAKEMRDEERVFEKVSAILPDKKEISSLLELVAKAGKMSGLEFVRFEPQEEEAKEGYAAIPVKVSVRGGYHSLGIFFDEIKDLDRLVLVRSFKIVGPKEDSPEMTLTADCELMTFRFIEEAEAKKAQEEKSGRKKPKKGARHASKR</sequence>
<reference evidence="3 4" key="1">
    <citation type="submission" date="2020-02" db="EMBL/GenBank/DDBJ databases">
        <title>Genome analysis of Thermosulfuriphilus ammonigenes ST65T, an anaerobic thermophilic chemolithoautotrophic bacterium isolated from a deep-sea hydrothermal vent.</title>
        <authorList>
            <person name="Slobodkina G."/>
            <person name="Allioux M."/>
            <person name="Merkel A."/>
            <person name="Alain K."/>
            <person name="Jebbar M."/>
            <person name="Slobodkin A."/>
        </authorList>
    </citation>
    <scope>NUCLEOTIDE SEQUENCE [LARGE SCALE GENOMIC DNA]</scope>
    <source>
        <strain evidence="3 4">ST65</strain>
    </source>
</reference>
<dbReference type="GO" id="GO:0043683">
    <property type="term" value="P:type IV pilus assembly"/>
    <property type="evidence" value="ECO:0007669"/>
    <property type="project" value="InterPro"/>
</dbReference>
<accession>A0A6G7PV15</accession>
<name>A0A6G7PV15_9BACT</name>